<gene>
    <name evidence="11" type="primary">B3GT1</name>
</gene>
<evidence type="ECO:0000256" key="10">
    <source>
        <dbReference type="RuleBase" id="RU363063"/>
    </source>
</evidence>
<evidence type="ECO:0000256" key="6">
    <source>
        <dbReference type="ARBA" id="ARBA00022968"/>
    </source>
</evidence>
<keyword evidence="5 10" id="KW-0812">Transmembrane</keyword>
<dbReference type="Gene3D" id="3.90.550.50">
    <property type="match status" value="1"/>
</dbReference>
<protein>
    <recommendedName>
        <fullName evidence="10">Hexosyltransferase</fullName>
        <ecNumber evidence="10">2.4.1.-</ecNumber>
    </recommendedName>
</protein>
<accession>C1C0Q9</accession>
<evidence type="ECO:0000313" key="11">
    <source>
        <dbReference type="EMBL" id="ACO14862.1"/>
    </source>
</evidence>
<evidence type="ECO:0000256" key="1">
    <source>
        <dbReference type="ARBA" id="ARBA00004323"/>
    </source>
</evidence>
<keyword evidence="4 11" id="KW-0808">Transferase</keyword>
<comment type="subcellular location">
    <subcellularLocation>
        <location evidence="1 10">Golgi apparatus membrane</location>
        <topology evidence="1 10">Single-pass type II membrane protein</topology>
    </subcellularLocation>
</comment>
<comment type="similarity">
    <text evidence="2 10">Belongs to the glycosyltransferase 31 family.</text>
</comment>
<dbReference type="PANTHER" id="PTHR11214">
    <property type="entry name" value="BETA-1,3-N-ACETYLGLUCOSAMINYLTRANSFERASE"/>
    <property type="match status" value="1"/>
</dbReference>
<keyword evidence="6 10" id="KW-0735">Signal-anchor</keyword>
<evidence type="ECO:0000256" key="3">
    <source>
        <dbReference type="ARBA" id="ARBA00022676"/>
    </source>
</evidence>
<dbReference type="InterPro" id="IPR002659">
    <property type="entry name" value="Glyco_trans_31"/>
</dbReference>
<evidence type="ECO:0000256" key="7">
    <source>
        <dbReference type="ARBA" id="ARBA00022989"/>
    </source>
</evidence>
<keyword evidence="7 10" id="KW-1133">Transmembrane helix</keyword>
<evidence type="ECO:0000256" key="8">
    <source>
        <dbReference type="ARBA" id="ARBA00023034"/>
    </source>
</evidence>
<dbReference type="PANTHER" id="PTHR11214:SF314">
    <property type="entry name" value="HEXOSYLTRANSFERASE"/>
    <property type="match status" value="1"/>
</dbReference>
<feature type="transmembrane region" description="Helical" evidence="10">
    <location>
        <begin position="16"/>
        <end position="37"/>
    </location>
</feature>
<dbReference type="EC" id="2.4.1.-" evidence="10"/>
<keyword evidence="3 10" id="KW-0328">Glycosyltransferase</keyword>
<sequence>MMLSRIFTNLTSLNPLNFIFLILGFLILNLNVLKLMWDLERSNSKLTPCEMKTRLTLDHLVTKDWVYKYESYSGGVVVPGWLPNASRDINDYLPKNNLSFLVTPKNIDPSTELLILIKTRVINKEARSRIRNSWYRLLMRLHSRSKIIFVLGRNGSNWSIPELSDEIEGYGDILVGNFIDTYYNLTLKLVSAFEFTLNTEWKPKIVVTVDDDMFINVPVFLRKIKDLNSNCEGPYLLGYTGANYQPLVDNSNNKNIRKWGVPPYLASSNQSFPPYTHGAMVIMSFETVECIYKEAFNLPFFHIDDAFITGFCPYRCGIRPVQLENMQLGSINQQRFNVSSYIVSRINNYDIFRIHNDIINYYNLTHIT</sequence>
<dbReference type="GO" id="GO:0006493">
    <property type="term" value="P:protein O-linked glycosylation"/>
    <property type="evidence" value="ECO:0007669"/>
    <property type="project" value="TreeGrafter"/>
</dbReference>
<dbReference type="AlphaFoldDB" id="C1C0Q9"/>
<evidence type="ECO:0000256" key="9">
    <source>
        <dbReference type="ARBA" id="ARBA00023136"/>
    </source>
</evidence>
<dbReference type="GO" id="GO:0016758">
    <property type="term" value="F:hexosyltransferase activity"/>
    <property type="evidence" value="ECO:0007669"/>
    <property type="project" value="InterPro"/>
</dbReference>
<keyword evidence="9 10" id="KW-0472">Membrane</keyword>
<reference evidence="11" key="1">
    <citation type="submission" date="2009-03" db="EMBL/GenBank/DDBJ databases">
        <title>Caligus clemensi ESTs and full-length cDNAs.</title>
        <authorList>
            <person name="Yasuike M."/>
            <person name="von Schalburg K."/>
            <person name="Cooper G."/>
            <person name="Leong J."/>
            <person name="Jones S.R.M."/>
            <person name="Koop B.F."/>
        </authorList>
    </citation>
    <scope>NUCLEOTIDE SEQUENCE</scope>
    <source>
        <tissue evidence="11">Whole</tissue>
    </source>
</reference>
<keyword evidence="8 10" id="KW-0333">Golgi apparatus</keyword>
<dbReference type="Pfam" id="PF01762">
    <property type="entry name" value="Galactosyl_T"/>
    <property type="match status" value="1"/>
</dbReference>
<evidence type="ECO:0000256" key="4">
    <source>
        <dbReference type="ARBA" id="ARBA00022679"/>
    </source>
</evidence>
<name>C1C0Q9_CALCM</name>
<dbReference type="EMBL" id="BT080438">
    <property type="protein sequence ID" value="ACO14862.1"/>
    <property type="molecule type" value="mRNA"/>
</dbReference>
<evidence type="ECO:0000256" key="5">
    <source>
        <dbReference type="ARBA" id="ARBA00022692"/>
    </source>
</evidence>
<dbReference type="GO" id="GO:0000139">
    <property type="term" value="C:Golgi membrane"/>
    <property type="evidence" value="ECO:0007669"/>
    <property type="project" value="UniProtKB-SubCell"/>
</dbReference>
<organism evidence="11">
    <name type="scientific">Caligus clemensi</name>
    <name type="common">Sea louse</name>
    <dbReference type="NCBI Taxonomy" id="344056"/>
    <lineage>
        <taxon>Eukaryota</taxon>
        <taxon>Metazoa</taxon>
        <taxon>Ecdysozoa</taxon>
        <taxon>Arthropoda</taxon>
        <taxon>Crustacea</taxon>
        <taxon>Multicrustacea</taxon>
        <taxon>Hexanauplia</taxon>
        <taxon>Copepoda</taxon>
        <taxon>Siphonostomatoida</taxon>
        <taxon>Caligidae</taxon>
        <taxon>Caligus</taxon>
    </lineage>
</organism>
<proteinExistence type="evidence at transcript level"/>
<evidence type="ECO:0000256" key="2">
    <source>
        <dbReference type="ARBA" id="ARBA00008661"/>
    </source>
</evidence>